<dbReference type="GO" id="GO:0004559">
    <property type="term" value="F:alpha-mannosidase activity"/>
    <property type="evidence" value="ECO:0007669"/>
    <property type="project" value="InterPro"/>
</dbReference>
<reference evidence="4 5" key="1">
    <citation type="submission" date="2018-09" db="EMBL/GenBank/DDBJ databases">
        <title>A high-quality reference genome of wild soybean provides a powerful tool to mine soybean genomes.</title>
        <authorList>
            <person name="Xie M."/>
            <person name="Chung C.Y.L."/>
            <person name="Li M.-W."/>
            <person name="Wong F.-L."/>
            <person name="Chan T.-F."/>
            <person name="Lam H.-M."/>
        </authorList>
    </citation>
    <scope>NUCLEOTIDE SEQUENCE [LARGE SCALE GENOMIC DNA]</scope>
    <source>
        <strain evidence="5">cv. W05</strain>
        <tissue evidence="4">Hypocotyl of etiolated seedlings</tissue>
    </source>
</reference>
<dbReference type="PANTHER" id="PTHR11607:SF3">
    <property type="entry name" value="LYSOSOMAL ALPHA-MANNOSIDASE"/>
    <property type="match status" value="1"/>
</dbReference>
<evidence type="ECO:0000313" key="4">
    <source>
        <dbReference type="EMBL" id="RZC26517.1"/>
    </source>
</evidence>
<dbReference type="Gene3D" id="3.20.110.10">
    <property type="entry name" value="Glycoside hydrolase 38, N terminal domain"/>
    <property type="match status" value="1"/>
</dbReference>
<dbReference type="SUPFAM" id="SSF88713">
    <property type="entry name" value="Glycoside hydrolase/deacetylase"/>
    <property type="match status" value="1"/>
</dbReference>
<keyword evidence="1" id="KW-0378">Hydrolase</keyword>
<name>A0A445LTI2_GLYSO</name>
<dbReference type="PANTHER" id="PTHR11607">
    <property type="entry name" value="ALPHA-MANNOSIDASE"/>
    <property type="match status" value="1"/>
</dbReference>
<dbReference type="InterPro" id="IPR037094">
    <property type="entry name" value="Glyco_hydro_38_cen_sf"/>
</dbReference>
<dbReference type="SUPFAM" id="SSF88688">
    <property type="entry name" value="Families 57/38 glycoside transferase middle domain"/>
    <property type="match status" value="1"/>
</dbReference>
<protein>
    <submittedName>
        <fullName evidence="4">Putative alpha-mannosidase</fullName>
    </submittedName>
</protein>
<dbReference type="InterPro" id="IPR000602">
    <property type="entry name" value="Glyco_hydro_38_N"/>
</dbReference>
<keyword evidence="2" id="KW-0326">Glycosidase</keyword>
<dbReference type="InterPro" id="IPR027291">
    <property type="entry name" value="Glyco_hydro_38_N_sf"/>
</dbReference>
<keyword evidence="5" id="KW-1185">Reference proteome</keyword>
<organism evidence="4 5">
    <name type="scientific">Glycine soja</name>
    <name type="common">Wild soybean</name>
    <dbReference type="NCBI Taxonomy" id="3848"/>
    <lineage>
        <taxon>Eukaryota</taxon>
        <taxon>Viridiplantae</taxon>
        <taxon>Streptophyta</taxon>
        <taxon>Embryophyta</taxon>
        <taxon>Tracheophyta</taxon>
        <taxon>Spermatophyta</taxon>
        <taxon>Magnoliopsida</taxon>
        <taxon>eudicotyledons</taxon>
        <taxon>Gunneridae</taxon>
        <taxon>Pentapetalae</taxon>
        <taxon>rosids</taxon>
        <taxon>fabids</taxon>
        <taxon>Fabales</taxon>
        <taxon>Fabaceae</taxon>
        <taxon>Papilionoideae</taxon>
        <taxon>50 kb inversion clade</taxon>
        <taxon>NPAAA clade</taxon>
        <taxon>indigoferoid/millettioid clade</taxon>
        <taxon>Phaseoleae</taxon>
        <taxon>Glycine</taxon>
        <taxon>Glycine subgen. Soja</taxon>
    </lineage>
</organism>
<feature type="domain" description="Glycoside hydrolase family 38 N-terminal" evidence="3">
    <location>
        <begin position="297"/>
        <end position="436"/>
    </location>
</feature>
<dbReference type="Pfam" id="PF01074">
    <property type="entry name" value="Glyco_hydro_38N"/>
    <property type="match status" value="1"/>
</dbReference>
<dbReference type="GO" id="GO:0006013">
    <property type="term" value="P:mannose metabolic process"/>
    <property type="evidence" value="ECO:0007669"/>
    <property type="project" value="InterPro"/>
</dbReference>
<accession>A0A445LTI2</accession>
<dbReference type="EMBL" id="QZWG01000002">
    <property type="protein sequence ID" value="RZC26517.1"/>
    <property type="molecule type" value="Genomic_DNA"/>
</dbReference>
<evidence type="ECO:0000256" key="2">
    <source>
        <dbReference type="ARBA" id="ARBA00023295"/>
    </source>
</evidence>
<evidence type="ECO:0000256" key="1">
    <source>
        <dbReference type="ARBA" id="ARBA00022801"/>
    </source>
</evidence>
<evidence type="ECO:0000313" key="5">
    <source>
        <dbReference type="Proteomes" id="UP000289340"/>
    </source>
</evidence>
<evidence type="ECO:0000259" key="3">
    <source>
        <dbReference type="Pfam" id="PF01074"/>
    </source>
</evidence>
<comment type="caution">
    <text evidence="4">The sequence shown here is derived from an EMBL/GenBank/DDBJ whole genome shotgun (WGS) entry which is preliminary data.</text>
</comment>
<dbReference type="Proteomes" id="UP000289340">
    <property type="component" value="Chromosome 2"/>
</dbReference>
<dbReference type="AlphaFoldDB" id="A0A445LTI2"/>
<dbReference type="InterPro" id="IPR011330">
    <property type="entry name" value="Glyco_hydro/deAcase_b/a-brl"/>
</dbReference>
<dbReference type="InterPro" id="IPR050843">
    <property type="entry name" value="Glycosyl_Hydrlase_38"/>
</dbReference>
<proteinExistence type="predicted"/>
<dbReference type="InterPro" id="IPR028995">
    <property type="entry name" value="Glyco_hydro_57/38_cen_sf"/>
</dbReference>
<dbReference type="Gene3D" id="1.20.1270.50">
    <property type="entry name" value="Glycoside hydrolase family 38, central domain"/>
    <property type="match status" value="1"/>
</dbReference>
<gene>
    <name evidence="4" type="ORF">D0Y65_004930</name>
</gene>
<sequence length="510" mass="58519">MAAFHGCHVSPQHPPNHLFPWHPFHTTIHHQSFLQDPFLLFHYTHSPYVHPAQSLGIDFESTRKLLLSLFGIEGTLPPSSPTLPLKMESNFHVDVADSSSRGDTMRQLVRNRVDETVPCEATEELVLLGTPELSSKVSPLSIKQVVAQAVLLSSQPVSTSKFSSKLPSLVTKHVVVQVVLLEVFRHRHIRLGTNTKDTLKRWVPCASVIEEKEVNCKICYSIGMFCSLFCHTFSTRTSQHCENHKFLSRKSFLGSWEASRELKEAKAQLAWLQREYTEQVMGAQEESIREIEAMKMQAYLLGAKVGYDSLFFAQIDYQDKAKRKDVKTFEVMWWGSKSFGSSSQIFFGAFPEKEPPSNFYYEVNDDFPIIQDDVSLFDYNVPKRVKEFVATAISHTNIICTNHIMWTMRIDFKYQYAQTWFQQLDKFIHYVNQDDCVNAYRTKYLTSRPTIKGYVRFMTGYYLTARQLKYFKGKSPLFPKTGSLAEALPSAQHHDAVLFVINSALTFEVS</sequence>